<dbReference type="Gene3D" id="1.25.40.10">
    <property type="entry name" value="Tetratricopeptide repeat domain"/>
    <property type="match status" value="1"/>
</dbReference>
<dbReference type="InterPro" id="IPR000792">
    <property type="entry name" value="Tscrpt_reg_LuxR_C"/>
</dbReference>
<dbReference type="Gene3D" id="1.10.10.10">
    <property type="entry name" value="Winged helix-like DNA-binding domain superfamily/Winged helix DNA-binding domain"/>
    <property type="match status" value="1"/>
</dbReference>
<dbReference type="InterPro" id="IPR027417">
    <property type="entry name" value="P-loop_NTPase"/>
</dbReference>
<dbReference type="SUPFAM" id="SSF46894">
    <property type="entry name" value="C-terminal effector domain of the bipartite response regulators"/>
    <property type="match status" value="1"/>
</dbReference>
<dbReference type="InterPro" id="IPR016032">
    <property type="entry name" value="Sig_transdc_resp-reg_C-effctor"/>
</dbReference>
<evidence type="ECO:0000256" key="1">
    <source>
        <dbReference type="ARBA" id="ARBA00022741"/>
    </source>
</evidence>
<name>A0ABR9HFS2_9ACTN</name>
<keyword evidence="2" id="KW-0067">ATP-binding</keyword>
<dbReference type="SUPFAM" id="SSF52540">
    <property type="entry name" value="P-loop containing nucleoside triphosphate hydrolases"/>
    <property type="match status" value="1"/>
</dbReference>
<dbReference type="PROSITE" id="PS50043">
    <property type="entry name" value="HTH_LUXR_2"/>
    <property type="match status" value="1"/>
</dbReference>
<evidence type="ECO:0000313" key="5">
    <source>
        <dbReference type="Proteomes" id="UP000598217"/>
    </source>
</evidence>
<evidence type="ECO:0000313" key="4">
    <source>
        <dbReference type="EMBL" id="MBE1457880.1"/>
    </source>
</evidence>
<dbReference type="InterPro" id="IPR011990">
    <property type="entry name" value="TPR-like_helical_dom_sf"/>
</dbReference>
<dbReference type="Proteomes" id="UP000598217">
    <property type="component" value="Unassembled WGS sequence"/>
</dbReference>
<evidence type="ECO:0000259" key="3">
    <source>
        <dbReference type="PROSITE" id="PS50043"/>
    </source>
</evidence>
<proteinExistence type="predicted"/>
<accession>A0ABR9HFS2</accession>
<sequence length="869" mass="92495">MADRPEPLSSREHERRDLVAALSSRTGTPRAHLVEGPGGIGKSHLLRDLAEELRTVGLAPFLVSGSTVGADIPLGAFAGLEPSVAQATREASPTARLISYFAQRRSVAILLVDNVDALDPASLFATAHLIRDTHLRTVVTTRRLTGAPETVRELYDHGSLTAHTLPPLSETESVRLAGQFLDGRLTPGAAAAIAARAEGNPLHVRELVRGSRAEGTLVHTPHGWDLNGPLRPTSRLTQLIGSHLRALPARDLALASVLAAAGELPVSALDPREWDHLIAERVVAQTDGWLHLAHPLYDEALRARVPDAHRRRHRKRAAALLAEAAASVAPARAADLTRRSVILAVESGEPVSTEAAAATAEHAHALMRHDLALRIATRALESAPGDVRALSAAGLSASALGERDLADRHLDLALERARTDTETSTAARAKAHHLATRHHRAADAAHLLQEALERVSDPVETVRVEHDAFQWRMVGGLHAVLAPPATASQGTAYAHTLLVTVMATVITGPLAEAEQLLRRLGEVLPGHRERLPAADQTTRLAGFMALSYTGDVIATRGALEQEIRSCALEDPQMRGTWEYALGLTELLTDDAERAHALAASAVRHLRWRDPMGLLPAALALASAACTAAGRPGEAESHRGGIAGASLADPKVRMQLTWAQAWRERSSGRPEEAAATLAEGARYLLDARHVFLAGMLAHCAARLGRTGPVAELVAEAADAAGGGLAVFIQEHAAAVERRDHEATADLFARARDLGMRATAADTALIMARWASADADRRAADLWNARAARIGRGPALWSAAPDRSALLTPREAEVAFLAAQRLTSKEIAHRLGSSANTVNNQLAAAYRKLGVRDRAELREVLAPEGDPPAPS</sequence>
<organism evidence="4 5">
    <name type="scientific">Nocardiopsis terrae</name>
    <dbReference type="NCBI Taxonomy" id="372655"/>
    <lineage>
        <taxon>Bacteria</taxon>
        <taxon>Bacillati</taxon>
        <taxon>Actinomycetota</taxon>
        <taxon>Actinomycetes</taxon>
        <taxon>Streptosporangiales</taxon>
        <taxon>Nocardiopsidaceae</taxon>
        <taxon>Nocardiopsis</taxon>
    </lineage>
</organism>
<comment type="caution">
    <text evidence="4">The sequence shown here is derived from an EMBL/GenBank/DDBJ whole genome shotgun (WGS) entry which is preliminary data.</text>
</comment>
<keyword evidence="1" id="KW-0547">Nucleotide-binding</keyword>
<feature type="domain" description="HTH luxR-type" evidence="3">
    <location>
        <begin position="798"/>
        <end position="863"/>
    </location>
</feature>
<dbReference type="GO" id="GO:0003677">
    <property type="term" value="F:DNA binding"/>
    <property type="evidence" value="ECO:0007669"/>
    <property type="project" value="UniProtKB-KW"/>
</dbReference>
<reference evidence="4 5" key="1">
    <citation type="submission" date="2020-10" db="EMBL/GenBank/DDBJ databases">
        <title>Sequencing the genomes of 1000 actinobacteria strains.</title>
        <authorList>
            <person name="Klenk H.-P."/>
        </authorList>
    </citation>
    <scope>NUCLEOTIDE SEQUENCE [LARGE SCALE GENOMIC DNA]</scope>
    <source>
        <strain evidence="4 5">DSM 45157</strain>
    </source>
</reference>
<dbReference type="Pfam" id="PF00196">
    <property type="entry name" value="GerE"/>
    <property type="match status" value="1"/>
</dbReference>
<dbReference type="PANTHER" id="PTHR16305:SF35">
    <property type="entry name" value="TRANSCRIPTIONAL ACTIVATOR DOMAIN"/>
    <property type="match status" value="1"/>
</dbReference>
<keyword evidence="5" id="KW-1185">Reference proteome</keyword>
<dbReference type="PANTHER" id="PTHR16305">
    <property type="entry name" value="TESTICULAR SOLUBLE ADENYLYL CYCLASE"/>
    <property type="match status" value="1"/>
</dbReference>
<dbReference type="Gene3D" id="3.40.50.300">
    <property type="entry name" value="P-loop containing nucleotide triphosphate hydrolases"/>
    <property type="match status" value="1"/>
</dbReference>
<dbReference type="CDD" id="cd06170">
    <property type="entry name" value="LuxR_C_like"/>
    <property type="match status" value="1"/>
</dbReference>
<evidence type="ECO:0000256" key="2">
    <source>
        <dbReference type="ARBA" id="ARBA00022840"/>
    </source>
</evidence>
<dbReference type="SMART" id="SM00421">
    <property type="entry name" value="HTH_LUXR"/>
    <property type="match status" value="1"/>
</dbReference>
<gene>
    <name evidence="4" type="ORF">H4W79_002094</name>
</gene>
<dbReference type="EMBL" id="JADBDY010000001">
    <property type="protein sequence ID" value="MBE1457880.1"/>
    <property type="molecule type" value="Genomic_DNA"/>
</dbReference>
<dbReference type="InterPro" id="IPR036388">
    <property type="entry name" value="WH-like_DNA-bd_sf"/>
</dbReference>
<protein>
    <submittedName>
        <fullName evidence="4">DNA-binding CsgD family transcriptional regulator</fullName>
    </submittedName>
</protein>
<dbReference type="RefSeq" id="WP_191270846.1">
    <property type="nucleotide sequence ID" value="NZ_BMXJ01000004.1"/>
</dbReference>
<keyword evidence="4" id="KW-0238">DNA-binding</keyword>